<evidence type="ECO:0000256" key="1">
    <source>
        <dbReference type="SAM" id="MobiDB-lite"/>
    </source>
</evidence>
<evidence type="ECO:0000313" key="5">
    <source>
        <dbReference type="Proteomes" id="UP001473063"/>
    </source>
</evidence>
<proteinExistence type="predicted"/>
<dbReference type="SUPFAM" id="SSF49373">
    <property type="entry name" value="Invasin/intimin cell-adhesion fragments"/>
    <property type="match status" value="1"/>
</dbReference>
<feature type="compositionally biased region" description="Low complexity" evidence="1">
    <location>
        <begin position="83"/>
        <end position="96"/>
    </location>
</feature>
<feature type="chain" id="PRO_5047025522" evidence="2">
    <location>
        <begin position="27"/>
        <end position="1166"/>
    </location>
</feature>
<dbReference type="Gene3D" id="2.60.40.10">
    <property type="entry name" value="Immunoglobulins"/>
    <property type="match status" value="1"/>
</dbReference>
<feature type="compositionally biased region" description="Acidic residues" evidence="1">
    <location>
        <begin position="105"/>
        <end position="118"/>
    </location>
</feature>
<sequence length="1166" mass="126001">MKNKKAQVLSIFLSACMLGTSVPVSAADFSAEAFSADESTVAETPSDISEDISEDISSEETPDSDSTDTPEEPAEDLFQTPEASEPADTADSPDAASVEDNFSTGDEEETFSDSDENDVFSSGEEGVQAGILDNSAEARMAKRNSVVEADIPISDSVSTTCTIYEGSNLENQNYTNWSSPVESYLTTSPDGYLMRVQNDAIDGKLLIEYYDSGYNLKKTMTLDLSLPVFGAFYETGDSYYILTGANNTEKDDTKEVYRVSRYSKDWKSQGSCGLFGANTTYPFDAGSARITSYGKYLFVRTCHEMYNGHQANVTFSVDTSKMSIVDSFTGVSNTNLGYVSHSFNQFIQIDNGTLLGCDHGDAYPRAIAVLQYVTDISNGSFVPNYFSTPCKEIDLMTFPGSTGNNYTGASLGAFEYSDSSYLAAGNYDADNNSRNVFISSVSKSGGTPVVRYFSNYAGTSDSASTPHLVKTGNNSFVLLWSSNGYVYYTAIDGTGQQVGSTYKMAGNLSDCVPSIINGKLIWYTWKNSHNTFYEINLSDLSSNNAVRIENGHKYVYGTTIENYQIDKTCRVCGISSKAVVPSKVTARITPSGSSYRTLEKSDFLNMGLSYTITRLSWFSGDYPNDSDFLSDCIISSSDENVVSVNQTTGGAAVITPQKPGKATLTIQSKYNPDAVFTSELYVDMLSEDVFTFSNEYVGYYNGTDKTPDVHIYRSGLTLQKDTDYTVTVSGDTINAGTFTMTFTGIGKYTGSVTRKYTIKTMSILTTNTTCTLTPSTCIYDGKPAEPKVTIVNEGNTLVEGKDFTVEYKYNTAPGRARAGITGIGNYRGYFTTTFYISYGNISNCDVSLSDETLIYDGTAKKPAVTVKCNGNTLTEGTHYTLSYRNNVNAGTASVTITGKGNYSGTLTKTFKITANALNKCTVQLSASSFTYDGTEKKPNITVTSNGKKLSSGTDYTVSYKNNVNAGTATVTVAGTGNYTGKKTATFQIARAKATLTVKAATLTLNQSTSKTAVIKSKKTDGKITLKSSNSKIVKISGTSIIPLSPGKATVTVTAAQGKNYKSASAKLTITVRPLNTGSISLKSTAKSQASVSWKPVTSITAYQIQCSTSSNFKGAKTVTVKSSSKSTVLKKLTRGKKYYIRIRTYKTVSKKNYYSTWSKTSSVKVK</sequence>
<dbReference type="InterPro" id="IPR013783">
    <property type="entry name" value="Ig-like_fold"/>
</dbReference>
<evidence type="ECO:0000313" key="4">
    <source>
        <dbReference type="EMBL" id="MEQ2370420.1"/>
    </source>
</evidence>
<organism evidence="4 5">
    <name type="scientific">Blautia aquisgranensis</name>
    <dbReference type="NCBI Taxonomy" id="3133153"/>
    <lineage>
        <taxon>Bacteria</taxon>
        <taxon>Bacillati</taxon>
        <taxon>Bacillota</taxon>
        <taxon>Clostridia</taxon>
        <taxon>Lachnospirales</taxon>
        <taxon>Lachnospiraceae</taxon>
        <taxon>Blautia</taxon>
    </lineage>
</organism>
<feature type="domain" description="Fibronectin type-III" evidence="3">
    <location>
        <begin position="1075"/>
        <end position="1166"/>
    </location>
</feature>
<name>A0ABV1BF85_9FIRM</name>
<comment type="caution">
    <text evidence="4">The sequence shown here is derived from an EMBL/GenBank/DDBJ whole genome shotgun (WGS) entry which is preliminary data.</text>
</comment>
<dbReference type="SMART" id="SM00060">
    <property type="entry name" value="FN3"/>
    <property type="match status" value="1"/>
</dbReference>
<dbReference type="InterPro" id="IPR008964">
    <property type="entry name" value="Invasin/intimin_cell_adhesion"/>
</dbReference>
<gene>
    <name evidence="4" type="ORF">WMO28_05565</name>
</gene>
<feature type="compositionally biased region" description="Acidic residues" evidence="1">
    <location>
        <begin position="48"/>
        <end position="75"/>
    </location>
</feature>
<dbReference type="EMBL" id="JBBMEJ010000005">
    <property type="protein sequence ID" value="MEQ2370420.1"/>
    <property type="molecule type" value="Genomic_DNA"/>
</dbReference>
<reference evidence="4 5" key="1">
    <citation type="submission" date="2024-03" db="EMBL/GenBank/DDBJ databases">
        <title>Human intestinal bacterial collection.</title>
        <authorList>
            <person name="Pauvert C."/>
            <person name="Hitch T.C.A."/>
            <person name="Clavel T."/>
        </authorList>
    </citation>
    <scope>NUCLEOTIDE SEQUENCE [LARGE SCALE GENOMIC DNA]</scope>
    <source>
        <strain evidence="4 5">CLA-JM-H16</strain>
    </source>
</reference>
<dbReference type="CDD" id="cd00063">
    <property type="entry name" value="FN3"/>
    <property type="match status" value="1"/>
</dbReference>
<feature type="compositionally biased region" description="Low complexity" evidence="1">
    <location>
        <begin position="34"/>
        <end position="47"/>
    </location>
</feature>
<dbReference type="SUPFAM" id="SSF49265">
    <property type="entry name" value="Fibronectin type III"/>
    <property type="match status" value="1"/>
</dbReference>
<dbReference type="Proteomes" id="UP001473063">
    <property type="component" value="Unassembled WGS sequence"/>
</dbReference>
<dbReference type="Pfam" id="PF00041">
    <property type="entry name" value="fn3"/>
    <property type="match status" value="1"/>
</dbReference>
<evidence type="ECO:0000256" key="2">
    <source>
        <dbReference type="SAM" id="SignalP"/>
    </source>
</evidence>
<evidence type="ECO:0000259" key="3">
    <source>
        <dbReference type="PROSITE" id="PS50853"/>
    </source>
</evidence>
<dbReference type="RefSeq" id="WP_349056313.1">
    <property type="nucleotide sequence ID" value="NZ_JBBMEJ010000005.1"/>
</dbReference>
<dbReference type="PROSITE" id="PS50853">
    <property type="entry name" value="FN3"/>
    <property type="match status" value="1"/>
</dbReference>
<dbReference type="InterPro" id="IPR003961">
    <property type="entry name" value="FN3_dom"/>
</dbReference>
<dbReference type="Gene3D" id="2.60.40.1080">
    <property type="match status" value="2"/>
</dbReference>
<dbReference type="InterPro" id="IPR036116">
    <property type="entry name" value="FN3_sf"/>
</dbReference>
<feature type="signal peptide" evidence="2">
    <location>
        <begin position="1"/>
        <end position="26"/>
    </location>
</feature>
<protein>
    <submittedName>
        <fullName evidence="4">Fibronectin type III domain-containing protein</fullName>
    </submittedName>
</protein>
<keyword evidence="5" id="KW-1185">Reference proteome</keyword>
<accession>A0ABV1BF85</accession>
<keyword evidence="2" id="KW-0732">Signal</keyword>
<feature type="region of interest" description="Disordered" evidence="1">
    <location>
        <begin position="34"/>
        <end position="123"/>
    </location>
</feature>
<dbReference type="PROSITE" id="PS51257">
    <property type="entry name" value="PROKAR_LIPOPROTEIN"/>
    <property type="match status" value="1"/>
</dbReference>